<dbReference type="EMBL" id="AP025292">
    <property type="protein sequence ID" value="BDC98868.1"/>
    <property type="molecule type" value="Genomic_DNA"/>
</dbReference>
<dbReference type="InterPro" id="IPR036034">
    <property type="entry name" value="PDZ_sf"/>
</dbReference>
<evidence type="ECO:0000256" key="2">
    <source>
        <dbReference type="ARBA" id="ARBA00008524"/>
    </source>
</evidence>
<dbReference type="InterPro" id="IPR005151">
    <property type="entry name" value="Tail-specific_protease"/>
</dbReference>
<accession>A0ABN6L7Q9</accession>
<dbReference type="Proteomes" id="UP001354989">
    <property type="component" value="Chromosome"/>
</dbReference>
<organism evidence="12 13">
    <name type="scientific">Persicobacter psychrovividus</name>
    <dbReference type="NCBI Taxonomy" id="387638"/>
    <lineage>
        <taxon>Bacteria</taxon>
        <taxon>Pseudomonadati</taxon>
        <taxon>Bacteroidota</taxon>
        <taxon>Cytophagia</taxon>
        <taxon>Cytophagales</taxon>
        <taxon>Persicobacteraceae</taxon>
        <taxon>Persicobacter</taxon>
    </lineage>
</organism>
<dbReference type="InterPro" id="IPR012393">
    <property type="entry name" value="Tricorn_protease"/>
</dbReference>
<dbReference type="PIRSF" id="PIRSF036421">
    <property type="entry name" value="Tricorn_protease"/>
    <property type="match status" value="1"/>
</dbReference>
<evidence type="ECO:0000256" key="6">
    <source>
        <dbReference type="ARBA" id="ARBA00022825"/>
    </source>
</evidence>
<dbReference type="Gene3D" id="2.120.10.60">
    <property type="entry name" value="Tricorn protease N-terminal domain"/>
    <property type="match status" value="2"/>
</dbReference>
<reference evidence="12 13" key="1">
    <citation type="submission" date="2021-12" db="EMBL/GenBank/DDBJ databases">
        <title>Genome sequencing of bacteria with rrn-lacking chromosome and rrn-plasmid.</title>
        <authorList>
            <person name="Anda M."/>
            <person name="Iwasaki W."/>
        </authorList>
    </citation>
    <scope>NUCLEOTIDE SEQUENCE [LARGE SCALE GENOMIC DNA]</scope>
    <source>
        <strain evidence="12 13">NBRC 101262</strain>
    </source>
</reference>
<name>A0ABN6L7Q9_9BACT</name>
<dbReference type="SUPFAM" id="SSF50156">
    <property type="entry name" value="PDZ domain-like"/>
    <property type="match status" value="1"/>
</dbReference>
<dbReference type="Gene3D" id="3.30.750.44">
    <property type="match status" value="1"/>
</dbReference>
<dbReference type="Pfam" id="PF14684">
    <property type="entry name" value="Tricorn_C1"/>
    <property type="match status" value="1"/>
</dbReference>
<dbReference type="Pfam" id="PF14685">
    <property type="entry name" value="PDZ_Tricorn"/>
    <property type="match status" value="1"/>
</dbReference>
<evidence type="ECO:0000256" key="7">
    <source>
        <dbReference type="PIRNR" id="PIRNR036421"/>
    </source>
</evidence>
<dbReference type="Gene3D" id="3.90.226.10">
    <property type="entry name" value="2-enoyl-CoA Hydratase, Chain A, domain 1"/>
    <property type="match status" value="1"/>
</dbReference>
<evidence type="ECO:0000313" key="13">
    <source>
        <dbReference type="Proteomes" id="UP001354989"/>
    </source>
</evidence>
<keyword evidence="4 7" id="KW-0645">Protease</keyword>
<evidence type="ECO:0000259" key="10">
    <source>
        <dbReference type="Pfam" id="PF14684"/>
    </source>
</evidence>
<evidence type="ECO:0000313" key="12">
    <source>
        <dbReference type="EMBL" id="BDC98868.1"/>
    </source>
</evidence>
<evidence type="ECO:0000256" key="5">
    <source>
        <dbReference type="ARBA" id="ARBA00022801"/>
    </source>
</evidence>
<dbReference type="Pfam" id="PF26550">
    <property type="entry name" value="Tricorn_2nd"/>
    <property type="match status" value="1"/>
</dbReference>
<comment type="similarity">
    <text evidence="2 7">Belongs to the peptidase S41B family.</text>
</comment>
<sequence length="1072" mass="120431">MMMSLSVLAQNPLWMRYPSISPDGEHIAFSYQGDLYVVAAAGGEATPITNHVAHDFSPVWSPDSKQIAFASDRHGNFDLFLTTVNGGRAKRLTFNSTSEIPTSFTPDGQSVLFTAQVLDDVKSAQFPYGRLDELYAVGIDGGRPKQILTLTAEHAQYSADGTKILYQDKKGYEDPWRKHHTSAVTRDLWIYDVASGKHQQISDFEGEDRTPVFFDQDQRVAYTSEVDGTLNVWTMAVDGRDKKQLTKLENHPVRFLSVSKSNIFCFGYDGEIYTLKEGGSPEKVDIKINNDQKLNNVVFEKKSGGGQEISVSPNGKEVAFILRGDVFVTSVDYNTTVQITNTAEQERSVSFSPDGRSLVYAGERSGSWNIYVAKLGKDEEKYFINATDIQEEVITDAPVEEFQPKWSPKGDAIAYLEERTTLKVIDLKTKTAKTILAGSFNYSYSDGDQAFDWSPDGQYLAVQYSPNQWTSSDIGLVKASGDGQVINLTESGYSSTAPRFVMDGKAIVYANDRYGYRSHGSWGAEDDVFAIFLTKAAYDEFKLPQEEFDLLKEARKAQEDQEAEEEKSKKKKAKKGKKANEEVAHLAIDFEGLQERVMRLTINSSFLSDYLLSKDGGQLYYMSRFEGGYDLWKKDIRKNETKLVLKLGGGGGNLQFDEEMKNIFFETGGHFAKMDIASDKRKNINYQAEYYLDKQAERSYMFEHVWRQVKKKFYDPELHGVDWAFYKSAYMKFIPHINNNYDYAEMLSELLGELNASHTGCRYYSKAENADATATLGAFFDQEYEGNGLKIAEIIEGSPLTQVTADIKAGMIIDAIDGQKILAGQDYFQYLNHKAGKPTRLEISDQGKMQMVVVKPIGKSAENSLLYKRWVKLREEETREASNGKIGYVHVQGMNSASFRNVYAETLGKNYHKDALIVDTRFNGGGWLHDDLATFLSGEVYCTFAPRGQKFGTEPINKWSKASAVLCSEGNYSDAHAFPYTYQTLKIGPLVGMPVPGTMTAVWWETLQDPSLVFGIPQVGVQDLEGNYLENQQVEPEFKIAQDKDVVIHGTDQQLRKAVDVLLKQTQTLTVE</sequence>
<keyword evidence="13" id="KW-1185">Reference proteome</keyword>
<evidence type="ECO:0000259" key="11">
    <source>
        <dbReference type="Pfam" id="PF14685"/>
    </source>
</evidence>
<dbReference type="InterPro" id="IPR029414">
    <property type="entry name" value="Tricorn_PDZ"/>
</dbReference>
<comment type="subcellular location">
    <subcellularLocation>
        <location evidence="1 7">Cytoplasm</location>
    </subcellularLocation>
</comment>
<evidence type="ECO:0000256" key="4">
    <source>
        <dbReference type="ARBA" id="ARBA00022670"/>
    </source>
</evidence>
<dbReference type="InterPro" id="IPR011042">
    <property type="entry name" value="6-blade_b-propeller_TolB-like"/>
</dbReference>
<dbReference type="CDD" id="cd07562">
    <property type="entry name" value="Peptidase_S41_TRI"/>
    <property type="match status" value="1"/>
</dbReference>
<dbReference type="Gene3D" id="2.120.10.30">
    <property type="entry name" value="TolB, C-terminal domain"/>
    <property type="match status" value="1"/>
</dbReference>
<protein>
    <recommendedName>
        <fullName evidence="7">Tricorn protease homolog</fullName>
        <ecNumber evidence="7">3.4.21.-</ecNumber>
    </recommendedName>
</protein>
<dbReference type="GO" id="GO:0008233">
    <property type="term" value="F:peptidase activity"/>
    <property type="evidence" value="ECO:0007669"/>
    <property type="project" value="UniProtKB-KW"/>
</dbReference>
<dbReference type="Gene3D" id="2.30.42.10">
    <property type="match status" value="1"/>
</dbReference>
<feature type="domain" description="Tricorn protease PDZ" evidence="11">
    <location>
        <begin position="796"/>
        <end position="854"/>
    </location>
</feature>
<dbReference type="InterPro" id="IPR029045">
    <property type="entry name" value="ClpP/crotonase-like_dom_sf"/>
</dbReference>
<gene>
    <name evidence="12" type="ORF">PEPS_11490</name>
</gene>
<dbReference type="GO" id="GO:0006508">
    <property type="term" value="P:proteolysis"/>
    <property type="evidence" value="ECO:0007669"/>
    <property type="project" value="UniProtKB-KW"/>
</dbReference>
<evidence type="ECO:0000256" key="3">
    <source>
        <dbReference type="ARBA" id="ARBA00022490"/>
    </source>
</evidence>
<feature type="region of interest" description="Disordered" evidence="8">
    <location>
        <begin position="554"/>
        <end position="576"/>
    </location>
</feature>
<dbReference type="PANTHER" id="PTHR43253">
    <property type="entry name" value="TRICORN PROTEASE HOMOLOG 2-RELATED"/>
    <property type="match status" value="1"/>
</dbReference>
<dbReference type="Pfam" id="PF26549">
    <property type="entry name" value="Tricorn_N"/>
    <property type="match status" value="1"/>
</dbReference>
<dbReference type="InterPro" id="IPR028204">
    <property type="entry name" value="Tricorn_C1"/>
</dbReference>
<dbReference type="SUPFAM" id="SSF52096">
    <property type="entry name" value="ClpP/crotonase"/>
    <property type="match status" value="1"/>
</dbReference>
<dbReference type="PANTHER" id="PTHR43253:SF1">
    <property type="entry name" value="TRICORN PROTEASE HOMOLOG 2-RELATED"/>
    <property type="match status" value="1"/>
</dbReference>
<keyword evidence="3 7" id="KW-0963">Cytoplasm</keyword>
<dbReference type="EC" id="3.4.21.-" evidence="7"/>
<evidence type="ECO:0000259" key="9">
    <source>
        <dbReference type="Pfam" id="PF03572"/>
    </source>
</evidence>
<dbReference type="SUPFAM" id="SSF82171">
    <property type="entry name" value="DPP6 N-terminal domain-like"/>
    <property type="match status" value="2"/>
</dbReference>
<evidence type="ECO:0000256" key="8">
    <source>
        <dbReference type="SAM" id="MobiDB-lite"/>
    </source>
</evidence>
<dbReference type="Pfam" id="PF03572">
    <property type="entry name" value="Peptidase_S41"/>
    <property type="match status" value="1"/>
</dbReference>
<keyword evidence="5 7" id="KW-0378">Hydrolase</keyword>
<evidence type="ECO:0000256" key="1">
    <source>
        <dbReference type="ARBA" id="ARBA00004496"/>
    </source>
</evidence>
<feature type="domain" description="Tricorn protease C1" evidence="10">
    <location>
        <begin position="695"/>
        <end position="752"/>
    </location>
</feature>
<feature type="domain" description="Tail specific protease" evidence="9">
    <location>
        <begin position="885"/>
        <end position="1039"/>
    </location>
</feature>
<proteinExistence type="inferred from homology"/>
<comment type="function">
    <text evidence="7">Degrades oligopeptides.</text>
</comment>
<keyword evidence="6 7" id="KW-0720">Serine protease</keyword>